<evidence type="ECO:0000259" key="1">
    <source>
        <dbReference type="Pfam" id="PF08242"/>
    </source>
</evidence>
<keyword evidence="2" id="KW-0808">Transferase</keyword>
<dbReference type="CDD" id="cd02440">
    <property type="entry name" value="AdoMet_MTases"/>
    <property type="match status" value="1"/>
</dbReference>
<dbReference type="KEGG" id="slf:JEQ17_47235"/>
<dbReference type="AlphaFoldDB" id="A0A7T7L4E9"/>
<keyword evidence="3" id="KW-1185">Reference proteome</keyword>
<name>A0A7T7L4E9_9ACTN</name>
<keyword evidence="2" id="KW-0489">Methyltransferase</keyword>
<feature type="domain" description="Methyltransferase type 12" evidence="1">
    <location>
        <begin position="120"/>
        <end position="225"/>
    </location>
</feature>
<evidence type="ECO:0000313" key="2">
    <source>
        <dbReference type="EMBL" id="QQM46268.1"/>
    </source>
</evidence>
<dbReference type="InterPro" id="IPR013217">
    <property type="entry name" value="Methyltransf_12"/>
</dbReference>
<evidence type="ECO:0000313" key="3">
    <source>
        <dbReference type="Proteomes" id="UP000595636"/>
    </source>
</evidence>
<dbReference type="Proteomes" id="UP000595636">
    <property type="component" value="Chromosome"/>
</dbReference>
<dbReference type="PANTHER" id="PTHR43712:SF2">
    <property type="entry name" value="O-METHYLTRANSFERASE CICE"/>
    <property type="match status" value="1"/>
</dbReference>
<dbReference type="Gene3D" id="3.40.50.150">
    <property type="entry name" value="Vaccinia Virus protein VP39"/>
    <property type="match status" value="1"/>
</dbReference>
<protein>
    <submittedName>
        <fullName evidence="2">SAM-dependent methyltransferase</fullName>
    </submittedName>
</protein>
<dbReference type="GO" id="GO:0008168">
    <property type="term" value="F:methyltransferase activity"/>
    <property type="evidence" value="ECO:0007669"/>
    <property type="project" value="UniProtKB-KW"/>
</dbReference>
<organism evidence="2 3">
    <name type="scientific">Streptomyces liliifuscus</name>
    <dbReference type="NCBI Taxonomy" id="2797636"/>
    <lineage>
        <taxon>Bacteria</taxon>
        <taxon>Bacillati</taxon>
        <taxon>Actinomycetota</taxon>
        <taxon>Actinomycetes</taxon>
        <taxon>Kitasatosporales</taxon>
        <taxon>Streptomycetaceae</taxon>
        <taxon>Streptomyces</taxon>
    </lineage>
</organism>
<dbReference type="EMBL" id="CP066831">
    <property type="protein sequence ID" value="QQM46268.1"/>
    <property type="molecule type" value="Genomic_DNA"/>
</dbReference>
<dbReference type="InterPro" id="IPR029063">
    <property type="entry name" value="SAM-dependent_MTases_sf"/>
</dbReference>
<reference evidence="2 3" key="1">
    <citation type="submission" date="2020-12" db="EMBL/GenBank/DDBJ databases">
        <title>A novel species.</title>
        <authorList>
            <person name="Li K."/>
        </authorList>
    </citation>
    <scope>NUCLEOTIDE SEQUENCE [LARGE SCALE GENOMIC DNA]</scope>
    <source>
        <strain evidence="2 3">ZYC-3</strain>
    </source>
</reference>
<dbReference type="RefSeq" id="WP_200401101.1">
    <property type="nucleotide sequence ID" value="NZ_CP066831.1"/>
</dbReference>
<dbReference type="GO" id="GO:0032259">
    <property type="term" value="P:methylation"/>
    <property type="evidence" value="ECO:0007669"/>
    <property type="project" value="UniProtKB-KW"/>
</dbReference>
<proteinExistence type="predicted"/>
<sequence length="293" mass="32578">MNATKLADDVDLPVKGVQDLLEAYEAAAIVTRVPGEDGSFRAVSDLEWLCYQAGYVSWAMNANRPFVENPREFLENPETARRTHLRDMREVAVSSQWMGSKAFYPALLSTVFEARPRRIVDLGAGTARMLIEVLQAFPETTGVALDMAHDACTAAVEASKFAGVDDRLTVVEAPIQSLADDPTVLEGAQVITAGFVFHDMMPEEEETADRILRNCRSAMGSDGFLAITEAVPYAAMGWERRFSALVTYMHQQFMGRRLLTESQWRDKFLAAGFSEVVCIRQPFPTGRLFVVRP</sequence>
<gene>
    <name evidence="2" type="ORF">JEQ17_47235</name>
</gene>
<dbReference type="SUPFAM" id="SSF53335">
    <property type="entry name" value="S-adenosyl-L-methionine-dependent methyltransferases"/>
    <property type="match status" value="1"/>
</dbReference>
<accession>A0A7T7L4E9</accession>
<dbReference type="PANTHER" id="PTHR43712">
    <property type="entry name" value="PUTATIVE (AFU_ORTHOLOGUE AFUA_4G14580)-RELATED"/>
    <property type="match status" value="1"/>
</dbReference>
<dbReference type="Pfam" id="PF08242">
    <property type="entry name" value="Methyltransf_12"/>
    <property type="match status" value="1"/>
</dbReference>